<proteinExistence type="inferred from homology"/>
<dbReference type="GO" id="GO:0051130">
    <property type="term" value="P:positive regulation of cellular component organization"/>
    <property type="evidence" value="ECO:0007669"/>
    <property type="project" value="UniProtKB-ARBA"/>
</dbReference>
<organism evidence="23 24">
    <name type="scientific">Hymenochirus boettgeri</name>
    <name type="common">Congo dwarf clawed frog</name>
    <dbReference type="NCBI Taxonomy" id="247094"/>
    <lineage>
        <taxon>Eukaryota</taxon>
        <taxon>Metazoa</taxon>
        <taxon>Chordata</taxon>
        <taxon>Craniata</taxon>
        <taxon>Vertebrata</taxon>
        <taxon>Euteleostomi</taxon>
        <taxon>Amphibia</taxon>
        <taxon>Batrachia</taxon>
        <taxon>Anura</taxon>
        <taxon>Pipoidea</taxon>
        <taxon>Pipidae</taxon>
        <taxon>Pipinae</taxon>
        <taxon>Hymenochirus</taxon>
    </lineage>
</organism>
<dbReference type="GO" id="GO:0005886">
    <property type="term" value="C:plasma membrane"/>
    <property type="evidence" value="ECO:0007669"/>
    <property type="project" value="UniProtKB-SubCell"/>
</dbReference>
<evidence type="ECO:0000256" key="2">
    <source>
        <dbReference type="ARBA" id="ARBA00009848"/>
    </source>
</evidence>
<dbReference type="NCBIfam" id="TIGR00863">
    <property type="entry name" value="P2X"/>
    <property type="match status" value="1"/>
</dbReference>
<evidence type="ECO:0000256" key="14">
    <source>
        <dbReference type="ARBA" id="ARBA00023180"/>
    </source>
</evidence>
<dbReference type="GO" id="GO:0005524">
    <property type="term" value="F:ATP binding"/>
    <property type="evidence" value="ECO:0007669"/>
    <property type="project" value="InterPro"/>
</dbReference>
<keyword evidence="8 21" id="KW-1133">Transmembrane helix</keyword>
<evidence type="ECO:0000256" key="16">
    <source>
        <dbReference type="ARBA" id="ARBA00023288"/>
    </source>
</evidence>
<dbReference type="InterPro" id="IPR027309">
    <property type="entry name" value="P2X_extracellular_dom_sf"/>
</dbReference>
<keyword evidence="14" id="KW-0325">Glycoprotein</keyword>
<dbReference type="PRINTS" id="PR01314">
    <property type="entry name" value="P2X7RECEPTOR"/>
</dbReference>
<dbReference type="InterPro" id="IPR003050">
    <property type="entry name" value="P2X7_purinoceptor"/>
</dbReference>
<comment type="caution">
    <text evidence="23">The sequence shown here is derived from an EMBL/GenBank/DDBJ whole genome shotgun (WGS) entry which is preliminary data.</text>
</comment>
<sequence>MKLSLSDFLYYSTQKEVRIKSVPLGVFRLLITLGVLILICYIIFTEKRYQKKDSIISSIHTKVKGFANVQSRIWDTAEYTIPSPGGDSFFVLTNIVKTENQIQNNCPEFPNPKTFCSRDDVCQRDLAVPQSNGFQTGRCVAFNQTVRTCEVRAWCLWSQKATPGPAVLQSAENFTVLIKNNIHFAAFNYTKKNIPPQYNMSCIHERIKAPLCPIFRLGDIVREAGENFSQIAVLGAVIGIEIKWDCDLDFWRQKCLPQYSFRRLDDKVVDGNLFLGLNFRFARYYKHQDGTETRTLIKAYGIRFDIQVHGTGRSIQMVELIISIGSCLSYFGCAAVAIDLLLGLYNRRCCDPKSALKYYDERKYEEIPGPRFSRWPLKFISFVDKDDILMVDKKAMGTGNLQSAPGKYIKRERFTYTESAPKRQDLTKTELIARGMSTAIPPAWCNCLKCQEISDCEEQLCCRLQTGDCITNSKMFKDLVLNKEALENIFLYENPLSEIPISRGDLIHYAKRQYIQWRFGSNCYALSFAVIPNCCKNAIESCGFNT</sequence>
<keyword evidence="11" id="KW-0564">Palmitate</keyword>
<keyword evidence="16" id="KW-0449">Lipoprotein</keyword>
<dbReference type="PRINTS" id="PR01307">
    <property type="entry name" value="P2XRECEPTOR"/>
</dbReference>
<comment type="catalytic activity">
    <reaction evidence="18">
        <text>K(+)(in) = K(+)(out)</text>
        <dbReference type="Rhea" id="RHEA:29463"/>
        <dbReference type="ChEBI" id="CHEBI:29103"/>
    </reaction>
</comment>
<dbReference type="GO" id="GO:0032731">
    <property type="term" value="P:positive regulation of interleukin-1 beta production"/>
    <property type="evidence" value="ECO:0007669"/>
    <property type="project" value="UniProtKB-ARBA"/>
</dbReference>
<keyword evidence="9 21" id="KW-0406">Ion transport</keyword>
<feature type="transmembrane region" description="Helical" evidence="21">
    <location>
        <begin position="320"/>
        <end position="345"/>
    </location>
</feature>
<dbReference type="GO" id="GO:0004931">
    <property type="term" value="F:extracellularly ATP-gated monoatomic cation channel activity"/>
    <property type="evidence" value="ECO:0007669"/>
    <property type="project" value="InterPro"/>
</dbReference>
<comment type="similarity">
    <text evidence="2 21">Belongs to the P2X receptor family.</text>
</comment>
<keyword evidence="12" id="KW-1015">Disulfide bond</keyword>
<feature type="non-terminal residue" evidence="23">
    <location>
        <position position="1"/>
    </location>
</feature>
<evidence type="ECO:0000256" key="9">
    <source>
        <dbReference type="ARBA" id="ARBA00023065"/>
    </source>
</evidence>
<evidence type="ECO:0000256" key="5">
    <source>
        <dbReference type="ARBA" id="ARBA00022553"/>
    </source>
</evidence>
<evidence type="ECO:0000256" key="3">
    <source>
        <dbReference type="ARBA" id="ARBA00022448"/>
    </source>
</evidence>
<keyword evidence="24" id="KW-1185">Reference proteome</keyword>
<comment type="catalytic activity">
    <reaction evidence="19">
        <text>Na(+)(in) = Na(+)(out)</text>
        <dbReference type="Rhea" id="RHEA:34963"/>
        <dbReference type="ChEBI" id="CHEBI:29101"/>
    </reaction>
</comment>
<name>A0A8T2KL86_9PIPI</name>
<feature type="domain" description="P2X purinoreceptor 7 intracellular" evidence="22">
    <location>
        <begin position="380"/>
        <end position="539"/>
    </location>
</feature>
<keyword evidence="17 21" id="KW-0407">Ion channel</keyword>
<dbReference type="GO" id="GO:0032060">
    <property type="term" value="P:bleb assembly"/>
    <property type="evidence" value="ECO:0007669"/>
    <property type="project" value="UniProtKB-ARBA"/>
</dbReference>
<evidence type="ECO:0000256" key="18">
    <source>
        <dbReference type="ARBA" id="ARBA00034430"/>
    </source>
</evidence>
<dbReference type="InterPro" id="IPR059116">
    <property type="entry name" value="P2X_receptor"/>
</dbReference>
<dbReference type="Gene3D" id="2.60.490.10">
    <property type="entry name" value="atp-gated p2x4 ion channel domain"/>
    <property type="match status" value="1"/>
</dbReference>
<keyword evidence="13 21" id="KW-0675">Receptor</keyword>
<accession>A0A8T2KL86</accession>
<evidence type="ECO:0000259" key="22">
    <source>
        <dbReference type="Pfam" id="PF20478"/>
    </source>
</evidence>
<evidence type="ECO:0000256" key="20">
    <source>
        <dbReference type="ARBA" id="ARBA00036634"/>
    </source>
</evidence>
<dbReference type="Gene3D" id="1.10.287.940">
    <property type="entry name" value="atp-gated p2x4 ion channel"/>
    <property type="match status" value="1"/>
</dbReference>
<dbReference type="InterPro" id="IPR046815">
    <property type="entry name" value="P2RX7_C"/>
</dbReference>
<keyword evidence="15" id="KW-1071">Ligand-gated ion channel</keyword>
<evidence type="ECO:0000256" key="4">
    <source>
        <dbReference type="ARBA" id="ARBA00022475"/>
    </source>
</evidence>
<dbReference type="Pfam" id="PF20478">
    <property type="entry name" value="P2RX7_C"/>
    <property type="match status" value="1"/>
</dbReference>
<evidence type="ECO:0000256" key="13">
    <source>
        <dbReference type="ARBA" id="ARBA00023170"/>
    </source>
</evidence>
<evidence type="ECO:0000256" key="8">
    <source>
        <dbReference type="ARBA" id="ARBA00022989"/>
    </source>
</evidence>
<evidence type="ECO:0000256" key="6">
    <source>
        <dbReference type="ARBA" id="ARBA00022692"/>
    </source>
</evidence>
<evidence type="ECO:0000256" key="15">
    <source>
        <dbReference type="ARBA" id="ARBA00023286"/>
    </source>
</evidence>
<dbReference type="AlphaFoldDB" id="A0A8T2KL86"/>
<evidence type="ECO:0000256" key="11">
    <source>
        <dbReference type="ARBA" id="ARBA00023139"/>
    </source>
</evidence>
<evidence type="ECO:0000256" key="7">
    <source>
        <dbReference type="ARBA" id="ARBA00022765"/>
    </source>
</evidence>
<dbReference type="GO" id="GO:0033198">
    <property type="term" value="P:response to ATP"/>
    <property type="evidence" value="ECO:0007669"/>
    <property type="project" value="InterPro"/>
</dbReference>
<keyword evidence="4" id="KW-1003">Cell membrane</keyword>
<keyword evidence="10 21" id="KW-0472">Membrane</keyword>
<evidence type="ECO:0000256" key="12">
    <source>
        <dbReference type="ARBA" id="ARBA00023157"/>
    </source>
</evidence>
<dbReference type="InterPro" id="IPR001429">
    <property type="entry name" value="P2X_purnocptor"/>
</dbReference>
<evidence type="ECO:0000313" key="24">
    <source>
        <dbReference type="Proteomes" id="UP000812440"/>
    </source>
</evidence>
<dbReference type="GO" id="GO:0070588">
    <property type="term" value="P:calcium ion transmembrane transport"/>
    <property type="evidence" value="ECO:0007669"/>
    <property type="project" value="TreeGrafter"/>
</dbReference>
<comment type="subcellular location">
    <subcellularLocation>
        <location evidence="1">Cell membrane</location>
        <topology evidence="1">Multi-pass membrane protein</topology>
    </subcellularLocation>
    <subcellularLocation>
        <location evidence="21">Membrane</location>
        <topology evidence="21">Multi-pass membrane protein</topology>
    </subcellularLocation>
</comment>
<evidence type="ECO:0000256" key="17">
    <source>
        <dbReference type="ARBA" id="ARBA00023303"/>
    </source>
</evidence>
<evidence type="ECO:0000256" key="10">
    <source>
        <dbReference type="ARBA" id="ARBA00023136"/>
    </source>
</evidence>
<dbReference type="GO" id="GO:0098794">
    <property type="term" value="C:postsynapse"/>
    <property type="evidence" value="ECO:0007669"/>
    <property type="project" value="GOC"/>
</dbReference>
<dbReference type="GO" id="GO:0051899">
    <property type="term" value="P:membrane depolarization"/>
    <property type="evidence" value="ECO:0007669"/>
    <property type="project" value="UniProtKB-ARBA"/>
</dbReference>
<dbReference type="FunFam" id="2.60.490.10:FF:000002">
    <property type="entry name" value="P2X purinoceptor"/>
    <property type="match status" value="1"/>
</dbReference>
<keyword evidence="7" id="KW-0013">ADP-ribosylation</keyword>
<comment type="catalytic activity">
    <reaction evidence="20">
        <text>Ca(2+)(in) = Ca(2+)(out)</text>
        <dbReference type="Rhea" id="RHEA:29671"/>
        <dbReference type="ChEBI" id="CHEBI:29108"/>
    </reaction>
</comment>
<evidence type="ECO:0000256" key="1">
    <source>
        <dbReference type="ARBA" id="ARBA00004651"/>
    </source>
</evidence>
<dbReference type="GO" id="GO:0015748">
    <property type="term" value="P:organophosphate ester transport"/>
    <property type="evidence" value="ECO:0007669"/>
    <property type="project" value="UniProtKB-ARBA"/>
</dbReference>
<dbReference type="PANTHER" id="PTHR10125:SF13">
    <property type="entry name" value="P2X PURINOCEPTOR 7"/>
    <property type="match status" value="1"/>
</dbReference>
<evidence type="ECO:0000256" key="19">
    <source>
        <dbReference type="ARBA" id="ARBA00036239"/>
    </source>
</evidence>
<keyword evidence="5" id="KW-0597">Phosphoprotein</keyword>
<dbReference type="GO" id="GO:0051049">
    <property type="term" value="P:regulation of transport"/>
    <property type="evidence" value="ECO:0007669"/>
    <property type="project" value="UniProtKB-ARBA"/>
</dbReference>
<evidence type="ECO:0000313" key="23">
    <source>
        <dbReference type="EMBL" id="KAG8456107.1"/>
    </source>
</evidence>
<dbReference type="GO" id="GO:0001614">
    <property type="term" value="F:purinergic nucleotide receptor activity"/>
    <property type="evidence" value="ECO:0007669"/>
    <property type="project" value="InterPro"/>
</dbReference>
<dbReference type="GO" id="GO:0046931">
    <property type="term" value="P:pore complex assembly"/>
    <property type="evidence" value="ECO:0007669"/>
    <property type="project" value="UniProtKB-ARBA"/>
</dbReference>
<gene>
    <name evidence="23" type="ORF">GDO86_002053</name>
</gene>
<keyword evidence="6 21" id="KW-0812">Transmembrane</keyword>
<comment type="function">
    <text evidence="21">Receptor for ATP that acts as a ligand-gated ion channel.</text>
</comment>
<reference evidence="23" key="1">
    <citation type="thesis" date="2020" institute="ProQuest LLC" country="789 East Eisenhower Parkway, Ann Arbor, MI, USA">
        <title>Comparative Genomics and Chromosome Evolution.</title>
        <authorList>
            <person name="Mudd A.B."/>
        </authorList>
    </citation>
    <scope>NUCLEOTIDE SEQUENCE</scope>
    <source>
        <strain evidence="23">Female2</strain>
        <tissue evidence="23">Blood</tissue>
    </source>
</reference>
<dbReference type="OrthoDB" id="494673at2759"/>
<dbReference type="PANTHER" id="PTHR10125">
    <property type="entry name" value="P2X PURINOCEPTOR"/>
    <property type="match status" value="1"/>
</dbReference>
<keyword evidence="3 21" id="KW-0813">Transport</keyword>
<dbReference type="EMBL" id="JAACNH010000001">
    <property type="protein sequence ID" value="KAG8456107.1"/>
    <property type="molecule type" value="Genomic_DNA"/>
</dbReference>
<protein>
    <recommendedName>
        <fullName evidence="21">P2X purinoceptor</fullName>
    </recommendedName>
</protein>
<feature type="transmembrane region" description="Helical" evidence="21">
    <location>
        <begin position="25"/>
        <end position="44"/>
    </location>
</feature>
<dbReference type="Pfam" id="PF00864">
    <property type="entry name" value="P2X_receptor"/>
    <property type="match status" value="1"/>
</dbReference>
<evidence type="ECO:0000256" key="21">
    <source>
        <dbReference type="RuleBase" id="RU000681"/>
    </source>
</evidence>
<dbReference type="Proteomes" id="UP000812440">
    <property type="component" value="Chromosome 1"/>
</dbReference>